<dbReference type="HOGENOM" id="CLU_005727_0_0_1"/>
<dbReference type="PANTHER" id="PTHR42081">
    <property type="entry name" value="ZINC FINGER PROTEIN DHHC DOMAIN CONTAINING PROTEIN"/>
    <property type="match status" value="1"/>
</dbReference>
<feature type="compositionally biased region" description="Basic and acidic residues" evidence="1">
    <location>
        <begin position="378"/>
        <end position="444"/>
    </location>
</feature>
<dbReference type="PANTHER" id="PTHR42081:SF1">
    <property type="entry name" value="ZINC FINGER PROTEIN DHHC DOMAIN CONTAINING PROTEIN"/>
    <property type="match status" value="1"/>
</dbReference>
<feature type="region of interest" description="Disordered" evidence="1">
    <location>
        <begin position="743"/>
        <end position="874"/>
    </location>
</feature>
<dbReference type="EMBL" id="KN832875">
    <property type="protein sequence ID" value="KIN01696.1"/>
    <property type="molecule type" value="Genomic_DNA"/>
</dbReference>
<dbReference type="AlphaFoldDB" id="A0A0C3H0I6"/>
<feature type="domain" description="DUF8035" evidence="2">
    <location>
        <begin position="690"/>
        <end position="743"/>
    </location>
</feature>
<name>A0A0C3H0I6_OIDMZ</name>
<feature type="compositionally biased region" description="Basic and acidic residues" evidence="1">
    <location>
        <begin position="806"/>
        <end position="826"/>
    </location>
</feature>
<feature type="compositionally biased region" description="Basic and acidic residues" evidence="1">
    <location>
        <begin position="839"/>
        <end position="851"/>
    </location>
</feature>
<evidence type="ECO:0000313" key="4">
    <source>
        <dbReference type="Proteomes" id="UP000054321"/>
    </source>
</evidence>
<sequence>MGDRYRYARPRSPTLYNPARASLPLDVYHDYPPSPVRGDHLVHSTPRREVIPGPRSSNPTITSGPVTTTTYKITPDPLARTSSVREGSRTRRSTLDGPASKPAIPTIVTSSPAYRPRDRPIVHASTARPTSPIQDPYRSSQEDYYAVPASSRRGHYHRPKRYSATMDNADMHRLSNERDSAHHLRAAAPTHTYARSRPVYSGPVVRETADYTDDGYGYTTPRDLVQWDLNNAPSSSRHGRNGSYDRGRPSSITGYGDIAPVRSIDNRPPVSTRGFDRIPQSARVTPSGPFDRDRDRLESRMTGPAPMEPVRPVAPVDGPRRTDSASLRPATYYHEREKRGSGRDDYYEVRDDEPRYKGERHRHDRRENMIEQRASGVRSDRGEEAVRSERHERGDLPRLEHRSEKERHEDDYRDHKRHEDDYKDHKRHEDDYKDHKDGKDHKARDAALAGGLSLAGAALGVKAFKESADAHDERRRDYDDEPRRRRDPRDDKDATERRHRDESPPRDSKDRSPAPPVDIVNPPSRDPKERHGSRSGWDNDPESRRRASDGPLNGSAIETESSASDETQRRSRPRKESGPGFNPRNTTDLKALKEALNKDPATSTQTTPPKARTESMSKDSRAVAEIRSDVHSDSQPTRILTPAPAATEARAPVKGILRAPREKFPEDPAPIREGVAPLKDAKKDGVPPSARWTKISRKLVNPEALEAGKERYEAREDFVIVLRVLSRDEVQAYAEVTERIRAAREEAEEEEARAARRRARRERHEQHKRERAAGGVEAHRSSGHTHRHHRRDQDAASESDTTSDSYAEKSKDYRSGKDRDRGRSKPIEGGPVMSGALSSDDKKPRGDERKVSLSKADPPISSQREDLDIDSKRS</sequence>
<feature type="region of interest" description="Disordered" evidence="1">
    <location>
        <begin position="228"/>
        <end position="444"/>
    </location>
</feature>
<feature type="compositionally biased region" description="Basic and acidic residues" evidence="1">
    <location>
        <begin position="659"/>
        <end position="670"/>
    </location>
</feature>
<feature type="compositionally biased region" description="Basic and acidic residues" evidence="1">
    <location>
        <begin position="290"/>
        <end position="299"/>
    </location>
</feature>
<feature type="compositionally biased region" description="Low complexity" evidence="1">
    <location>
        <begin position="796"/>
        <end position="805"/>
    </location>
</feature>
<evidence type="ECO:0000259" key="2">
    <source>
        <dbReference type="Pfam" id="PF26118"/>
    </source>
</evidence>
<proteinExistence type="predicted"/>
<feature type="compositionally biased region" description="Low complexity" evidence="1">
    <location>
        <begin position="60"/>
        <end position="70"/>
    </location>
</feature>
<dbReference type="OrthoDB" id="5418088at2759"/>
<feature type="compositionally biased region" description="Basic and acidic residues" evidence="1">
    <location>
        <begin position="333"/>
        <end position="357"/>
    </location>
</feature>
<feature type="region of interest" description="Disordered" evidence="1">
    <location>
        <begin position="46"/>
        <end position="155"/>
    </location>
</feature>
<reference evidence="4" key="2">
    <citation type="submission" date="2015-01" db="EMBL/GenBank/DDBJ databases">
        <title>Evolutionary Origins and Diversification of the Mycorrhizal Mutualists.</title>
        <authorList>
            <consortium name="DOE Joint Genome Institute"/>
            <consortium name="Mycorrhizal Genomics Consortium"/>
            <person name="Kohler A."/>
            <person name="Kuo A."/>
            <person name="Nagy L.G."/>
            <person name="Floudas D."/>
            <person name="Copeland A."/>
            <person name="Barry K.W."/>
            <person name="Cichocki N."/>
            <person name="Veneault-Fourrey C."/>
            <person name="LaButti K."/>
            <person name="Lindquist E.A."/>
            <person name="Lipzen A."/>
            <person name="Lundell T."/>
            <person name="Morin E."/>
            <person name="Murat C."/>
            <person name="Riley R."/>
            <person name="Ohm R."/>
            <person name="Sun H."/>
            <person name="Tunlid A."/>
            <person name="Henrissat B."/>
            <person name="Grigoriev I.V."/>
            <person name="Hibbett D.S."/>
            <person name="Martin F."/>
        </authorList>
    </citation>
    <scope>NUCLEOTIDE SEQUENCE [LARGE SCALE GENOMIC DNA]</scope>
    <source>
        <strain evidence="4">Zn</strain>
    </source>
</reference>
<evidence type="ECO:0000313" key="3">
    <source>
        <dbReference type="EMBL" id="KIN01696.1"/>
    </source>
</evidence>
<feature type="region of interest" description="Disordered" evidence="1">
    <location>
        <begin position="464"/>
        <end position="689"/>
    </location>
</feature>
<gene>
    <name evidence="3" type="ORF">OIDMADRAFT_27851</name>
</gene>
<dbReference type="InParanoid" id="A0A0C3H0I6"/>
<feature type="compositionally biased region" description="Basic residues" evidence="1">
    <location>
        <begin position="781"/>
        <end position="790"/>
    </location>
</feature>
<feature type="compositionally biased region" description="Basic and acidic residues" evidence="1">
    <location>
        <begin position="566"/>
        <end position="577"/>
    </location>
</feature>
<feature type="compositionally biased region" description="Polar residues" evidence="1">
    <location>
        <begin position="556"/>
        <end position="565"/>
    </location>
</feature>
<protein>
    <recommendedName>
        <fullName evidence="2">DUF8035 domain-containing protein</fullName>
    </recommendedName>
</protein>
<evidence type="ECO:0000256" key="1">
    <source>
        <dbReference type="SAM" id="MobiDB-lite"/>
    </source>
</evidence>
<organism evidence="3 4">
    <name type="scientific">Oidiodendron maius (strain Zn)</name>
    <dbReference type="NCBI Taxonomy" id="913774"/>
    <lineage>
        <taxon>Eukaryota</taxon>
        <taxon>Fungi</taxon>
        <taxon>Dikarya</taxon>
        <taxon>Ascomycota</taxon>
        <taxon>Pezizomycotina</taxon>
        <taxon>Leotiomycetes</taxon>
        <taxon>Leotiomycetes incertae sedis</taxon>
        <taxon>Myxotrichaceae</taxon>
        <taxon>Oidiodendron</taxon>
    </lineage>
</organism>
<feature type="compositionally biased region" description="Basic and acidic residues" evidence="1">
    <location>
        <begin position="863"/>
        <end position="874"/>
    </location>
</feature>
<dbReference type="Proteomes" id="UP000054321">
    <property type="component" value="Unassembled WGS sequence"/>
</dbReference>
<feature type="compositionally biased region" description="Basic and acidic residues" evidence="1">
    <location>
        <begin position="762"/>
        <end position="780"/>
    </location>
</feature>
<reference evidence="3 4" key="1">
    <citation type="submission" date="2014-04" db="EMBL/GenBank/DDBJ databases">
        <authorList>
            <consortium name="DOE Joint Genome Institute"/>
            <person name="Kuo A."/>
            <person name="Martino E."/>
            <person name="Perotto S."/>
            <person name="Kohler A."/>
            <person name="Nagy L.G."/>
            <person name="Floudas D."/>
            <person name="Copeland A."/>
            <person name="Barry K.W."/>
            <person name="Cichocki N."/>
            <person name="Veneault-Fourrey C."/>
            <person name="LaButti K."/>
            <person name="Lindquist E.A."/>
            <person name="Lipzen A."/>
            <person name="Lundell T."/>
            <person name="Morin E."/>
            <person name="Murat C."/>
            <person name="Sun H."/>
            <person name="Tunlid A."/>
            <person name="Henrissat B."/>
            <person name="Grigoriev I.V."/>
            <person name="Hibbett D.S."/>
            <person name="Martin F."/>
            <person name="Nordberg H.P."/>
            <person name="Cantor M.N."/>
            <person name="Hua S.X."/>
        </authorList>
    </citation>
    <scope>NUCLEOTIDE SEQUENCE [LARGE SCALE GENOMIC DNA]</scope>
    <source>
        <strain evidence="3 4">Zn</strain>
    </source>
</reference>
<feature type="compositionally biased region" description="Basic and acidic residues" evidence="1">
    <location>
        <begin position="464"/>
        <end position="512"/>
    </location>
</feature>
<dbReference type="InterPro" id="IPR058348">
    <property type="entry name" value="DUF8035"/>
</dbReference>
<dbReference type="STRING" id="913774.A0A0C3H0I6"/>
<keyword evidence="4" id="KW-1185">Reference proteome</keyword>
<feature type="compositionally biased region" description="Low complexity" evidence="1">
    <location>
        <begin position="641"/>
        <end position="652"/>
    </location>
</feature>
<dbReference type="Pfam" id="PF26118">
    <property type="entry name" value="DUF8035"/>
    <property type="match status" value="1"/>
</dbReference>
<feature type="compositionally biased region" description="Polar residues" evidence="1">
    <location>
        <begin position="127"/>
        <end position="139"/>
    </location>
</feature>
<feature type="compositionally biased region" description="Basic and acidic residues" evidence="1">
    <location>
        <begin position="611"/>
        <end position="632"/>
    </location>
</feature>
<accession>A0A0C3H0I6</accession>